<dbReference type="Proteomes" id="UP000824540">
    <property type="component" value="Unassembled WGS sequence"/>
</dbReference>
<evidence type="ECO:0000313" key="1">
    <source>
        <dbReference type="EMBL" id="KAG9329465.1"/>
    </source>
</evidence>
<evidence type="ECO:0000313" key="2">
    <source>
        <dbReference type="Proteomes" id="UP000824540"/>
    </source>
</evidence>
<reference evidence="1" key="1">
    <citation type="thesis" date="2021" institute="BYU ScholarsArchive" country="Provo, UT, USA">
        <title>Applications of and Algorithms for Genome Assembly and Genomic Analyses with an Emphasis on Marine Teleosts.</title>
        <authorList>
            <person name="Pickett B.D."/>
        </authorList>
    </citation>
    <scope>NUCLEOTIDE SEQUENCE</scope>
    <source>
        <strain evidence="1">HI-2016</strain>
    </source>
</reference>
<proteinExistence type="predicted"/>
<dbReference type="AlphaFoldDB" id="A0A8T2MN80"/>
<protein>
    <submittedName>
        <fullName evidence="1">Uncharacterized protein</fullName>
    </submittedName>
</protein>
<accession>A0A8T2MN80</accession>
<sequence>MMEEEFEKKIALMPFSGLVSSVTRYGGRGSGWCTSASLSSTGGGGGGQTLVSVGCMYPLVSGGGGGKGNLSTQSSCCMGRDHWADALACGEWRRDCTRDGGTGYAAPPSSRLHSSIHTVVGTLLLGGVYCILGGRRQLVTVLGRRLHSHPCRLLAVSFVVDGHRLGVGGTRVAPCCAKNMVHITSLA</sequence>
<keyword evidence="2" id="KW-1185">Reference proteome</keyword>
<name>A0A8T2MN80_9TELE</name>
<organism evidence="1 2">
    <name type="scientific">Albula glossodonta</name>
    <name type="common">roundjaw bonefish</name>
    <dbReference type="NCBI Taxonomy" id="121402"/>
    <lineage>
        <taxon>Eukaryota</taxon>
        <taxon>Metazoa</taxon>
        <taxon>Chordata</taxon>
        <taxon>Craniata</taxon>
        <taxon>Vertebrata</taxon>
        <taxon>Euteleostomi</taxon>
        <taxon>Actinopterygii</taxon>
        <taxon>Neopterygii</taxon>
        <taxon>Teleostei</taxon>
        <taxon>Albuliformes</taxon>
        <taxon>Albulidae</taxon>
        <taxon>Albula</taxon>
    </lineage>
</organism>
<comment type="caution">
    <text evidence="1">The sequence shown here is derived from an EMBL/GenBank/DDBJ whole genome shotgun (WGS) entry which is preliminary data.</text>
</comment>
<gene>
    <name evidence="1" type="ORF">JZ751_004569</name>
</gene>
<dbReference type="EMBL" id="JAFBMS010001177">
    <property type="protein sequence ID" value="KAG9329465.1"/>
    <property type="molecule type" value="Genomic_DNA"/>
</dbReference>